<dbReference type="VEuPathDB" id="FungiDB:HGUI_03750"/>
<evidence type="ECO:0000256" key="5">
    <source>
        <dbReference type="ARBA" id="ARBA00022801"/>
    </source>
</evidence>
<evidence type="ECO:0000256" key="4">
    <source>
        <dbReference type="ARBA" id="ARBA00022664"/>
    </source>
</evidence>
<dbReference type="PANTHER" id="PTHR28118">
    <property type="entry name" value="POLYNUCLEOTIDE 5'-TRIPHOSPHATASE-RELATED"/>
    <property type="match status" value="1"/>
</dbReference>
<dbReference type="SUPFAM" id="SSF55154">
    <property type="entry name" value="CYTH-like phosphatases"/>
    <property type="match status" value="1"/>
</dbReference>
<dbReference type="GO" id="GO:0032968">
    <property type="term" value="P:positive regulation of transcription elongation by RNA polymerase II"/>
    <property type="evidence" value="ECO:0007669"/>
    <property type="project" value="EnsemblFungi"/>
</dbReference>
<dbReference type="GO" id="GO:0140818">
    <property type="term" value="F:mRNA 5'-triphosphate monophosphatase activity"/>
    <property type="evidence" value="ECO:0007669"/>
    <property type="project" value="UniProtKB-EC"/>
</dbReference>
<evidence type="ECO:0000256" key="2">
    <source>
        <dbReference type="ARBA" id="ARBA00004123"/>
    </source>
</evidence>
<feature type="region of interest" description="Disordered" evidence="9">
    <location>
        <begin position="1"/>
        <end position="156"/>
    </location>
</feature>
<feature type="domain" description="mRNA triphosphatase Cet1-like" evidence="10">
    <location>
        <begin position="247"/>
        <end position="469"/>
    </location>
</feature>
<evidence type="ECO:0000256" key="6">
    <source>
        <dbReference type="ARBA" id="ARBA00023242"/>
    </source>
</evidence>
<evidence type="ECO:0000313" key="11">
    <source>
        <dbReference type="EMBL" id="SGZ41549.1"/>
    </source>
</evidence>
<accession>A0A1L0CR77</accession>
<evidence type="ECO:0000256" key="7">
    <source>
        <dbReference type="ARBA" id="ARBA00047740"/>
    </source>
</evidence>
<keyword evidence="4 8" id="KW-0507">mRNA processing</keyword>
<feature type="compositionally biased region" description="Polar residues" evidence="9">
    <location>
        <begin position="24"/>
        <end position="33"/>
    </location>
</feature>
<dbReference type="InterPro" id="IPR004206">
    <property type="entry name" value="mRNA_triPase_Cet1"/>
</dbReference>
<dbReference type="Gene3D" id="3.20.100.10">
    <property type="entry name" value="mRNA triphosphatase Cet1-like"/>
    <property type="match status" value="1"/>
</dbReference>
<keyword evidence="12" id="KW-1185">Reference proteome</keyword>
<feature type="compositionally biased region" description="Polar residues" evidence="9">
    <location>
        <begin position="1"/>
        <end position="16"/>
    </location>
</feature>
<dbReference type="EMBL" id="FQNF01000114">
    <property type="protein sequence ID" value="SGZ41549.1"/>
    <property type="molecule type" value="Genomic_DNA"/>
</dbReference>
<dbReference type="InterPro" id="IPR033469">
    <property type="entry name" value="CYTH-like_dom_sf"/>
</dbReference>
<dbReference type="GO" id="GO:0004651">
    <property type="term" value="F:polynucleotide 5'-phosphatase activity"/>
    <property type="evidence" value="ECO:0007669"/>
    <property type="project" value="UniProtKB-UniRule"/>
</dbReference>
<dbReference type="InterPro" id="IPR037009">
    <property type="entry name" value="mRNA_triPase_Cet1_sf"/>
</dbReference>
<dbReference type="CDD" id="cd07470">
    <property type="entry name" value="CYTH-like_mRNA_RTPase"/>
    <property type="match status" value="1"/>
</dbReference>
<dbReference type="EC" id="3.6.1.74" evidence="8"/>
<keyword evidence="6 8" id="KW-0539">Nucleus</keyword>
<evidence type="ECO:0000256" key="9">
    <source>
        <dbReference type="SAM" id="MobiDB-lite"/>
    </source>
</evidence>
<comment type="function">
    <text evidence="8">First step of mRNA capping. Converts the 5'-triphosphate end of a nascent mRNA chain into a diphosphate end.</text>
</comment>
<reference evidence="12" key="1">
    <citation type="submission" date="2016-11" db="EMBL/GenBank/DDBJ databases">
        <authorList>
            <person name="Guldener U."/>
        </authorList>
    </citation>
    <scope>NUCLEOTIDE SEQUENCE [LARGE SCALE GENOMIC DNA]</scope>
</reference>
<comment type="subunit">
    <text evidence="8">Heterodimer. The mRNA-capping enzyme is composed of two separate chains alpha and beta, respectively a mRNA guanylyltransferase and an mRNA 5'-triphosphate monophosphatase.</text>
</comment>
<organism evidence="11 12">
    <name type="scientific">Hanseniaspora guilliermondii</name>
    <dbReference type="NCBI Taxonomy" id="56406"/>
    <lineage>
        <taxon>Eukaryota</taxon>
        <taxon>Fungi</taxon>
        <taxon>Dikarya</taxon>
        <taxon>Ascomycota</taxon>
        <taxon>Saccharomycotina</taxon>
        <taxon>Saccharomycetes</taxon>
        <taxon>Saccharomycodales</taxon>
        <taxon>Saccharomycodaceae</taxon>
        <taxon>Hanseniaspora</taxon>
    </lineage>
</organism>
<dbReference type="Proteomes" id="UP000183365">
    <property type="component" value="Unassembled WGS sequence"/>
</dbReference>
<evidence type="ECO:0000259" key="10">
    <source>
        <dbReference type="Pfam" id="PF02940"/>
    </source>
</evidence>
<feature type="compositionally biased region" description="Basic and acidic residues" evidence="9">
    <location>
        <begin position="53"/>
        <end position="74"/>
    </location>
</feature>
<dbReference type="AlphaFoldDB" id="A0A1L0CR77"/>
<comment type="catalytic activity">
    <reaction evidence="7">
        <text>a 5'-end triphospho-ribonucleoside in mRNA + H2O = a 5'-end diphospho-ribonucleoside in mRNA + phosphate + H(+)</text>
        <dbReference type="Rhea" id="RHEA:67004"/>
        <dbReference type="Rhea" id="RHEA-COMP:17164"/>
        <dbReference type="Rhea" id="RHEA-COMP:17165"/>
        <dbReference type="ChEBI" id="CHEBI:15377"/>
        <dbReference type="ChEBI" id="CHEBI:15378"/>
        <dbReference type="ChEBI" id="CHEBI:43474"/>
        <dbReference type="ChEBI" id="CHEBI:167616"/>
        <dbReference type="ChEBI" id="CHEBI:167618"/>
        <dbReference type="EC" id="3.6.1.74"/>
    </reaction>
    <physiologicalReaction direction="left-to-right" evidence="7">
        <dbReference type="Rhea" id="RHEA:67005"/>
    </physiologicalReaction>
</comment>
<dbReference type="InterPro" id="IPR040343">
    <property type="entry name" value="Cet1/Ctl1"/>
</dbReference>
<keyword evidence="5 8" id="KW-0378">Hydrolase</keyword>
<comment type="similarity">
    <text evidence="3 8">Belongs to the fungal TPase family.</text>
</comment>
<evidence type="ECO:0000256" key="3">
    <source>
        <dbReference type="ARBA" id="ARBA00006345"/>
    </source>
</evidence>
<dbReference type="GO" id="GO:0006370">
    <property type="term" value="P:7-methylguanosine mRNA capping"/>
    <property type="evidence" value="ECO:0007669"/>
    <property type="project" value="UniProtKB-UniRule"/>
</dbReference>
<dbReference type="OrthoDB" id="272147at2759"/>
<evidence type="ECO:0000256" key="8">
    <source>
        <dbReference type="RuleBase" id="RU367053"/>
    </source>
</evidence>
<feature type="compositionally biased region" description="Acidic residues" evidence="9">
    <location>
        <begin position="43"/>
        <end position="52"/>
    </location>
</feature>
<dbReference type="GO" id="GO:1900182">
    <property type="term" value="P:positive regulation of protein localization to nucleus"/>
    <property type="evidence" value="ECO:0007669"/>
    <property type="project" value="EnsemblFungi"/>
</dbReference>
<comment type="subcellular location">
    <subcellularLocation>
        <location evidence="2 8">Nucleus</location>
    </subcellularLocation>
</comment>
<dbReference type="PANTHER" id="PTHR28118:SF1">
    <property type="entry name" value="POLYNUCLEOTIDE 5'-TRIPHOSPHATASE CTL1-RELATED"/>
    <property type="match status" value="1"/>
</dbReference>
<dbReference type="GO" id="GO:0031533">
    <property type="term" value="C:mRNA capping enzyme complex"/>
    <property type="evidence" value="ECO:0007669"/>
    <property type="project" value="UniProtKB-UniRule"/>
</dbReference>
<protein>
    <recommendedName>
        <fullName evidence="8">mRNA-capping enzyme subunit beta</fullName>
        <ecNumber evidence="8">3.6.1.74</ecNumber>
    </recommendedName>
    <alternativeName>
        <fullName evidence="8">mRNA 5'-phosphatase</fullName>
    </alternativeName>
    <alternativeName>
        <fullName evidence="8">mRNA 5'-triphosphate monophosphatase</fullName>
    </alternativeName>
</protein>
<gene>
    <name evidence="11" type="ORF">HGUI_03750</name>
</gene>
<feature type="compositionally biased region" description="Basic and acidic residues" evidence="9">
    <location>
        <begin position="103"/>
        <end position="132"/>
    </location>
</feature>
<proteinExistence type="inferred from homology"/>
<name>A0A1L0CR77_9ASCO</name>
<evidence type="ECO:0000313" key="12">
    <source>
        <dbReference type="Proteomes" id="UP000183365"/>
    </source>
</evidence>
<comment type="cofactor">
    <cofactor evidence="1 8">
        <name>Mg(2+)</name>
        <dbReference type="ChEBI" id="CHEBI:18420"/>
    </cofactor>
</comment>
<dbReference type="Pfam" id="PF02940">
    <property type="entry name" value="mRNA_triPase"/>
    <property type="match status" value="1"/>
</dbReference>
<keyword evidence="8" id="KW-0506">mRNA capping</keyword>
<sequence>MSDNNSAELPAQGSTIEENRKKISINNLMNNEDISPVKKETNEENGDETDTDTELKPEFNKDKEIAPVEVKNEGEIPAEDNNNDDQISLKSEDFDIDDEDEDIPQKIEENKVPVEVKMEIDDKINPVKRELQEESIDAKPQPTKKAKGNTNPSVEVKKETHGDDMLLRLAKIAEESQSEPNKKKEVPIWARKWVPKQKEKLVNRNVDEFDSNDKRVGNTHSGEYGLDEEGIPKNFRASYTNVEPDCDIVQAIQQWIYAQLVSIPVEDRNYIEIELKFGKLTGDNEVDRINLPISTETIYTNIDGHLLPTVDESLFKELIKHMITTTENNPEFNIMESEMIDSIYRINDFYNHKRPRFLRLSKDYKTGRIFEFIEKKNLSNLLIYTPRDTYDMKLSLNLEIPLNPNDEPPEKFANEIPIHLRRKKRCSYIHNDSFTRFDLTEVINKKQSGMANEVDRSQIHNTFEVELEMNPQVLVKCIDYINKDSTKFATLVRNFINNGQLIRRKMTQLSGEIYQGKKKV</sequence>
<evidence type="ECO:0000256" key="1">
    <source>
        <dbReference type="ARBA" id="ARBA00001946"/>
    </source>
</evidence>